<accession>A0ABW5N5B0</accession>
<dbReference type="RefSeq" id="WP_176028066.1">
    <property type="nucleotide sequence ID" value="NZ_JBHSJV010000001.1"/>
</dbReference>
<evidence type="ECO:0000313" key="1">
    <source>
        <dbReference type="EMBL" id="MFD2589314.1"/>
    </source>
</evidence>
<proteinExistence type="predicted"/>
<protein>
    <submittedName>
        <fullName evidence="1">Uncharacterized protein</fullName>
    </submittedName>
</protein>
<keyword evidence="2" id="KW-1185">Reference proteome</keyword>
<sequence>MSRYYKKTRKFLNATAYLEALISLDYFASRDDLYQYGQTIIIEMENPDFDYWFALKLRQYDTDLKHLKVFLDYPFDIT</sequence>
<dbReference type="EMBL" id="JBHULX010000001">
    <property type="protein sequence ID" value="MFD2589314.1"/>
    <property type="molecule type" value="Genomic_DNA"/>
</dbReference>
<organism evidence="1 2">
    <name type="scientific">Aquimarina hainanensis</name>
    <dbReference type="NCBI Taxonomy" id="1578017"/>
    <lineage>
        <taxon>Bacteria</taxon>
        <taxon>Pseudomonadati</taxon>
        <taxon>Bacteroidota</taxon>
        <taxon>Flavobacteriia</taxon>
        <taxon>Flavobacteriales</taxon>
        <taxon>Flavobacteriaceae</taxon>
        <taxon>Aquimarina</taxon>
    </lineage>
</organism>
<reference evidence="2" key="1">
    <citation type="journal article" date="2019" name="Int. J. Syst. Evol. Microbiol.">
        <title>The Global Catalogue of Microorganisms (GCM) 10K type strain sequencing project: providing services to taxonomists for standard genome sequencing and annotation.</title>
        <authorList>
            <consortium name="The Broad Institute Genomics Platform"/>
            <consortium name="The Broad Institute Genome Sequencing Center for Infectious Disease"/>
            <person name="Wu L."/>
            <person name="Ma J."/>
        </authorList>
    </citation>
    <scope>NUCLEOTIDE SEQUENCE [LARGE SCALE GENOMIC DNA]</scope>
    <source>
        <strain evidence="2">KCTC 42423</strain>
    </source>
</reference>
<gene>
    <name evidence="1" type="ORF">ACFSTE_00630</name>
</gene>
<name>A0ABW5N5B0_9FLAO</name>
<evidence type="ECO:0000313" key="2">
    <source>
        <dbReference type="Proteomes" id="UP001597459"/>
    </source>
</evidence>
<dbReference type="Proteomes" id="UP001597459">
    <property type="component" value="Unassembled WGS sequence"/>
</dbReference>
<comment type="caution">
    <text evidence="1">The sequence shown here is derived from an EMBL/GenBank/DDBJ whole genome shotgun (WGS) entry which is preliminary data.</text>
</comment>